<evidence type="ECO:0000256" key="3">
    <source>
        <dbReference type="ARBA" id="ARBA00022692"/>
    </source>
</evidence>
<dbReference type="InterPro" id="IPR030184">
    <property type="entry name" value="WAT1-related"/>
</dbReference>
<accession>A0AAN9M5S5</accession>
<reference evidence="8 9" key="1">
    <citation type="submission" date="2024-01" db="EMBL/GenBank/DDBJ databases">
        <title>The genomes of 5 underutilized Papilionoideae crops provide insights into root nodulation and disease resistanc.</title>
        <authorList>
            <person name="Jiang F."/>
        </authorList>
    </citation>
    <scope>NUCLEOTIDE SEQUENCE [LARGE SCALE GENOMIC DNA]</scope>
    <source>
        <strain evidence="8">LVBAO_FW01</strain>
        <tissue evidence="8">Leaves</tissue>
    </source>
</reference>
<dbReference type="GO" id="GO:0016020">
    <property type="term" value="C:membrane"/>
    <property type="evidence" value="ECO:0007669"/>
    <property type="project" value="UniProtKB-SubCell"/>
</dbReference>
<evidence type="ECO:0000256" key="1">
    <source>
        <dbReference type="ARBA" id="ARBA00004141"/>
    </source>
</evidence>
<keyword evidence="9" id="KW-1185">Reference proteome</keyword>
<evidence type="ECO:0000259" key="7">
    <source>
        <dbReference type="Pfam" id="PF00892"/>
    </source>
</evidence>
<keyword evidence="5 6" id="KW-0472">Membrane</keyword>
<feature type="transmembrane region" description="Helical" evidence="6">
    <location>
        <begin position="47"/>
        <end position="67"/>
    </location>
</feature>
<dbReference type="GO" id="GO:0022857">
    <property type="term" value="F:transmembrane transporter activity"/>
    <property type="evidence" value="ECO:0007669"/>
    <property type="project" value="InterPro"/>
</dbReference>
<dbReference type="Pfam" id="PF00892">
    <property type="entry name" value="EamA"/>
    <property type="match status" value="2"/>
</dbReference>
<feature type="transmembrane region" description="Helical" evidence="6">
    <location>
        <begin position="18"/>
        <end position="35"/>
    </location>
</feature>
<dbReference type="EMBL" id="JAYMYQ010000003">
    <property type="protein sequence ID" value="KAK7345787.1"/>
    <property type="molecule type" value="Genomic_DNA"/>
</dbReference>
<dbReference type="InterPro" id="IPR000620">
    <property type="entry name" value="EamA_dom"/>
</dbReference>
<dbReference type="PANTHER" id="PTHR31218">
    <property type="entry name" value="WAT1-RELATED PROTEIN"/>
    <property type="match status" value="1"/>
</dbReference>
<gene>
    <name evidence="8" type="ORF">VNO77_16398</name>
</gene>
<feature type="domain" description="EamA" evidence="7">
    <location>
        <begin position="186"/>
        <end position="324"/>
    </location>
</feature>
<feature type="transmembrane region" description="Helical" evidence="6">
    <location>
        <begin position="108"/>
        <end position="128"/>
    </location>
</feature>
<feature type="transmembrane region" description="Helical" evidence="6">
    <location>
        <begin position="184"/>
        <end position="204"/>
    </location>
</feature>
<evidence type="ECO:0000256" key="4">
    <source>
        <dbReference type="ARBA" id="ARBA00022989"/>
    </source>
</evidence>
<feature type="transmembrane region" description="Helical" evidence="6">
    <location>
        <begin position="307"/>
        <end position="326"/>
    </location>
</feature>
<organism evidence="8 9">
    <name type="scientific">Canavalia gladiata</name>
    <name type="common">Sword bean</name>
    <name type="synonym">Dolichos gladiatus</name>
    <dbReference type="NCBI Taxonomy" id="3824"/>
    <lineage>
        <taxon>Eukaryota</taxon>
        <taxon>Viridiplantae</taxon>
        <taxon>Streptophyta</taxon>
        <taxon>Embryophyta</taxon>
        <taxon>Tracheophyta</taxon>
        <taxon>Spermatophyta</taxon>
        <taxon>Magnoliopsida</taxon>
        <taxon>eudicotyledons</taxon>
        <taxon>Gunneridae</taxon>
        <taxon>Pentapetalae</taxon>
        <taxon>rosids</taxon>
        <taxon>fabids</taxon>
        <taxon>Fabales</taxon>
        <taxon>Fabaceae</taxon>
        <taxon>Papilionoideae</taxon>
        <taxon>50 kb inversion clade</taxon>
        <taxon>NPAAA clade</taxon>
        <taxon>indigoferoid/millettioid clade</taxon>
        <taxon>Phaseoleae</taxon>
        <taxon>Canavalia</taxon>
    </lineage>
</organism>
<comment type="subcellular location">
    <subcellularLocation>
        <location evidence="1 6">Membrane</location>
        <topology evidence="1 6">Multi-pass membrane protein</topology>
    </subcellularLocation>
</comment>
<name>A0AAN9M5S5_CANGL</name>
<keyword evidence="4 6" id="KW-1133">Transmembrane helix</keyword>
<evidence type="ECO:0000313" key="9">
    <source>
        <dbReference type="Proteomes" id="UP001367508"/>
    </source>
</evidence>
<evidence type="ECO:0000256" key="6">
    <source>
        <dbReference type="RuleBase" id="RU363077"/>
    </source>
</evidence>
<dbReference type="InterPro" id="IPR037185">
    <property type="entry name" value="EmrE-like"/>
</dbReference>
<comment type="caution">
    <text evidence="8">The sequence shown here is derived from an EMBL/GenBank/DDBJ whole genome shotgun (WGS) entry which is preliminary data.</text>
</comment>
<sequence length="366" mass="40764">MFNNECAFGVVYEKFKPHLLMVLVQVVLSFLYFLVEDSLNKGMNPHVFVTYRHAVGGIVMLPFAYVLERKVWPKLTMMMFMELFVLSLFGISLTLNMFFASLKYTNPSFVASMINTISSITFIIAVGLRLEAVDVKKPRGLAKIVGTVLSLIGALIMTLYKGHTIQSFQSAPFHIKGKLVHNNWIKGSILTIASCISWSLWYILQAIIVKKYPAQLTLTAWINCMGAAQSAAFAVVMQHKPTAWFITSTIELCCILYAGVIGGGLVICAQFWTAEQKGPVFVSMFNPLGTILVAFLAYFVFGEQVHTGSLIGVVVVIIGLYMLLWGKESDKDYKPQQSIPTHVEQKECMTRITTLAEQDVPQTNAT</sequence>
<feature type="transmembrane region" description="Helical" evidence="6">
    <location>
        <begin position="216"/>
        <end position="237"/>
    </location>
</feature>
<protein>
    <recommendedName>
        <fullName evidence="6">WAT1-related protein</fullName>
    </recommendedName>
</protein>
<dbReference type="Proteomes" id="UP001367508">
    <property type="component" value="Unassembled WGS sequence"/>
</dbReference>
<feature type="transmembrane region" description="Helical" evidence="6">
    <location>
        <begin position="280"/>
        <end position="301"/>
    </location>
</feature>
<evidence type="ECO:0000256" key="5">
    <source>
        <dbReference type="ARBA" id="ARBA00023136"/>
    </source>
</evidence>
<feature type="transmembrane region" description="Helical" evidence="6">
    <location>
        <begin position="243"/>
        <end position="268"/>
    </location>
</feature>
<comment type="similarity">
    <text evidence="2 6">Belongs to the drug/metabolite transporter (DMT) superfamily. Plant drug/metabolite exporter (P-DME) (TC 2.A.7.4) family.</text>
</comment>
<feature type="domain" description="EamA" evidence="7">
    <location>
        <begin position="19"/>
        <end position="158"/>
    </location>
</feature>
<feature type="transmembrane region" description="Helical" evidence="6">
    <location>
        <begin position="140"/>
        <end position="160"/>
    </location>
</feature>
<dbReference type="SUPFAM" id="SSF103481">
    <property type="entry name" value="Multidrug resistance efflux transporter EmrE"/>
    <property type="match status" value="2"/>
</dbReference>
<evidence type="ECO:0000256" key="2">
    <source>
        <dbReference type="ARBA" id="ARBA00007635"/>
    </source>
</evidence>
<feature type="transmembrane region" description="Helical" evidence="6">
    <location>
        <begin position="79"/>
        <end position="102"/>
    </location>
</feature>
<evidence type="ECO:0000313" key="8">
    <source>
        <dbReference type="EMBL" id="KAK7345787.1"/>
    </source>
</evidence>
<keyword evidence="3 6" id="KW-0812">Transmembrane</keyword>
<dbReference type="AlphaFoldDB" id="A0AAN9M5S5"/>
<proteinExistence type="inferred from homology"/>